<feature type="chain" id="PRO_5041287337" evidence="1">
    <location>
        <begin position="21"/>
        <end position="179"/>
    </location>
</feature>
<dbReference type="EMBL" id="JAULSV010000005">
    <property type="protein sequence ID" value="KAK0644106.1"/>
    <property type="molecule type" value="Genomic_DNA"/>
</dbReference>
<gene>
    <name evidence="2" type="ORF">B0T16DRAFT_495000</name>
</gene>
<keyword evidence="3" id="KW-1185">Reference proteome</keyword>
<reference evidence="2" key="1">
    <citation type="submission" date="2023-06" db="EMBL/GenBank/DDBJ databases">
        <title>Genome-scale phylogeny and comparative genomics of the fungal order Sordariales.</title>
        <authorList>
            <consortium name="Lawrence Berkeley National Laboratory"/>
            <person name="Hensen N."/>
            <person name="Bonometti L."/>
            <person name="Westerberg I."/>
            <person name="Brannstrom I.O."/>
            <person name="Guillou S."/>
            <person name="Cros-Aarteil S."/>
            <person name="Calhoun S."/>
            <person name="Haridas S."/>
            <person name="Kuo A."/>
            <person name="Mondo S."/>
            <person name="Pangilinan J."/>
            <person name="Riley R."/>
            <person name="Labutti K."/>
            <person name="Andreopoulos B."/>
            <person name="Lipzen A."/>
            <person name="Chen C."/>
            <person name="Yanf M."/>
            <person name="Daum C."/>
            <person name="Ng V."/>
            <person name="Clum A."/>
            <person name="Steindorff A."/>
            <person name="Ohm R."/>
            <person name="Martin F."/>
            <person name="Silar P."/>
            <person name="Natvig D."/>
            <person name="Lalanne C."/>
            <person name="Gautier V."/>
            <person name="Ament-Velasquez S.L."/>
            <person name="Kruys A."/>
            <person name="Hutchinson M.I."/>
            <person name="Powell A.J."/>
            <person name="Barry K."/>
            <person name="Miller A.N."/>
            <person name="Grigoriev I.V."/>
            <person name="Debuchy R."/>
            <person name="Gladieux P."/>
            <person name="Thoren M.H."/>
            <person name="Johannesson H."/>
        </authorList>
    </citation>
    <scope>NUCLEOTIDE SEQUENCE</scope>
    <source>
        <strain evidence="2">SMH2532-1</strain>
    </source>
</reference>
<evidence type="ECO:0000313" key="3">
    <source>
        <dbReference type="Proteomes" id="UP001174936"/>
    </source>
</evidence>
<organism evidence="2 3">
    <name type="scientific">Cercophora newfieldiana</name>
    <dbReference type="NCBI Taxonomy" id="92897"/>
    <lineage>
        <taxon>Eukaryota</taxon>
        <taxon>Fungi</taxon>
        <taxon>Dikarya</taxon>
        <taxon>Ascomycota</taxon>
        <taxon>Pezizomycotina</taxon>
        <taxon>Sordariomycetes</taxon>
        <taxon>Sordariomycetidae</taxon>
        <taxon>Sordariales</taxon>
        <taxon>Lasiosphaeriaceae</taxon>
        <taxon>Cercophora</taxon>
    </lineage>
</organism>
<dbReference type="AlphaFoldDB" id="A0AA40CM67"/>
<name>A0AA40CM67_9PEZI</name>
<sequence>MKTQFLAVLAFVAPFAFATAASPRTDISFVGKPIHAPEILGSLSLLFQSIDSIPYDVLESGEEATDDWLVAHGLRHHNTPIKAREDTPIEERAVAATASLLDIINCAAAVSELILDAAVPVKQLLQIKKLIDALGGARKAAELLLKSKDVQDAVKLGGESLKELFEILMEFKKVKKACT</sequence>
<proteinExistence type="predicted"/>
<evidence type="ECO:0000256" key="1">
    <source>
        <dbReference type="SAM" id="SignalP"/>
    </source>
</evidence>
<protein>
    <submittedName>
        <fullName evidence="2">Uncharacterized protein</fullName>
    </submittedName>
</protein>
<accession>A0AA40CM67</accession>
<dbReference type="Proteomes" id="UP001174936">
    <property type="component" value="Unassembled WGS sequence"/>
</dbReference>
<feature type="signal peptide" evidence="1">
    <location>
        <begin position="1"/>
        <end position="20"/>
    </location>
</feature>
<keyword evidence="1" id="KW-0732">Signal</keyword>
<evidence type="ECO:0000313" key="2">
    <source>
        <dbReference type="EMBL" id="KAK0644106.1"/>
    </source>
</evidence>
<comment type="caution">
    <text evidence="2">The sequence shown here is derived from an EMBL/GenBank/DDBJ whole genome shotgun (WGS) entry which is preliminary data.</text>
</comment>